<dbReference type="EMBL" id="VSWC01000054">
    <property type="protein sequence ID" value="KAA1099661.1"/>
    <property type="molecule type" value="Genomic_DNA"/>
</dbReference>
<feature type="compositionally biased region" description="Low complexity" evidence="1">
    <location>
        <begin position="200"/>
        <end position="209"/>
    </location>
</feature>
<dbReference type="Proteomes" id="UP000324748">
    <property type="component" value="Unassembled WGS sequence"/>
</dbReference>
<accession>A0A5B0PEG7</accession>
<protein>
    <submittedName>
        <fullName evidence="2">Uncharacterized protein</fullName>
    </submittedName>
</protein>
<keyword evidence="3" id="KW-1185">Reference proteome</keyword>
<evidence type="ECO:0000313" key="2">
    <source>
        <dbReference type="EMBL" id="KAA1099661.1"/>
    </source>
</evidence>
<feature type="compositionally biased region" description="Basic residues" evidence="1">
    <location>
        <begin position="52"/>
        <end position="65"/>
    </location>
</feature>
<dbReference type="OrthoDB" id="6077919at2759"/>
<gene>
    <name evidence="2" type="ORF">PGT21_016415</name>
</gene>
<feature type="compositionally biased region" description="Polar residues" evidence="1">
    <location>
        <begin position="81"/>
        <end position="91"/>
    </location>
</feature>
<reference evidence="2 3" key="1">
    <citation type="submission" date="2019-05" db="EMBL/GenBank/DDBJ databases">
        <title>Emergence of the Ug99 lineage of the wheat stem rust pathogen through somatic hybridization.</title>
        <authorList>
            <person name="Li F."/>
            <person name="Upadhyaya N.M."/>
            <person name="Sperschneider J."/>
            <person name="Matny O."/>
            <person name="Nguyen-Phuc H."/>
            <person name="Mago R."/>
            <person name="Raley C."/>
            <person name="Miller M.E."/>
            <person name="Silverstein K.A.T."/>
            <person name="Henningsen E."/>
            <person name="Hirsch C.D."/>
            <person name="Visser B."/>
            <person name="Pretorius Z.A."/>
            <person name="Steffenson B.J."/>
            <person name="Schwessinger B."/>
            <person name="Dodds P.N."/>
            <person name="Figueroa M."/>
        </authorList>
    </citation>
    <scope>NUCLEOTIDE SEQUENCE [LARGE SCALE GENOMIC DNA]</scope>
    <source>
        <strain evidence="2">21-0</strain>
    </source>
</reference>
<sequence>MDSHPHPSLARGNAAGSNLFDHEANTKPVIVNASAASSSVENASQSPSASHSHQHHHHHPNHPHHQFVDSSPVYHHPFRTITPNSAESNSKILDPQPQSKSSTPTNQQQTQSRPNSGSTSEWSVPGIALPPGSHQPPARRPFSTSANLEGSAPRDPPPTSSGAGTGYPSPTATSTSRRSSSNANPHPSPNQTELITSALTTTAPTAAPPYYQTHSAQDPASLAVIAAIDCSGLDVRPM</sequence>
<dbReference type="AlphaFoldDB" id="A0A5B0PEG7"/>
<name>A0A5B0PEG7_PUCGR</name>
<feature type="compositionally biased region" description="Low complexity" evidence="1">
    <location>
        <begin position="168"/>
        <end position="185"/>
    </location>
</feature>
<feature type="compositionally biased region" description="Low complexity" evidence="1">
    <location>
        <begin position="35"/>
        <end position="51"/>
    </location>
</feature>
<feature type="region of interest" description="Disordered" evidence="1">
    <location>
        <begin position="35"/>
        <end position="218"/>
    </location>
</feature>
<feature type="region of interest" description="Disordered" evidence="1">
    <location>
        <begin position="1"/>
        <end position="23"/>
    </location>
</feature>
<evidence type="ECO:0000256" key="1">
    <source>
        <dbReference type="SAM" id="MobiDB-lite"/>
    </source>
</evidence>
<organism evidence="2 3">
    <name type="scientific">Puccinia graminis f. sp. tritici</name>
    <dbReference type="NCBI Taxonomy" id="56615"/>
    <lineage>
        <taxon>Eukaryota</taxon>
        <taxon>Fungi</taxon>
        <taxon>Dikarya</taxon>
        <taxon>Basidiomycota</taxon>
        <taxon>Pucciniomycotina</taxon>
        <taxon>Pucciniomycetes</taxon>
        <taxon>Pucciniales</taxon>
        <taxon>Pucciniaceae</taxon>
        <taxon>Puccinia</taxon>
    </lineage>
</organism>
<evidence type="ECO:0000313" key="3">
    <source>
        <dbReference type="Proteomes" id="UP000324748"/>
    </source>
</evidence>
<proteinExistence type="predicted"/>
<comment type="caution">
    <text evidence="2">The sequence shown here is derived from an EMBL/GenBank/DDBJ whole genome shotgun (WGS) entry which is preliminary data.</text>
</comment>
<feature type="compositionally biased region" description="Low complexity" evidence="1">
    <location>
        <begin position="95"/>
        <end position="116"/>
    </location>
</feature>